<comment type="caution">
    <text evidence="1">The sequence shown here is derived from an EMBL/GenBank/DDBJ whole genome shotgun (WGS) entry which is preliminary data.</text>
</comment>
<sequence>MQSTEELSDKSTIKEDGNVDKIVMEEDGDLVIRVLHQDPRPPKRAEFLVDSRAVSRSSEMCKALVASKRYNPGRCKFDRVSKSVPQLFLFNLLKITERYEATHLLRPWIAGWIMPRQDWPDSYDRSYPFSSTEDLERLLYIAWIVVEKECFRSAISIFLENINPDEKSEQLSIYSLGLPLNLEIPGYSHYLKKEYLDKVNKLRSIFKDVAKDHSPTFCLLSSRPEIEQAMCNAILTGSIVSGYQEQELKVAGKCQTNQSINSVFQRLMCISIHSLPMVQGLRTSLGKTHDDCNPVHRMRSQLVDVMSSIANVLDEEIERHLDQRAELMDLHSP</sequence>
<organism evidence="1 2">
    <name type="scientific">Apiospora hydei</name>
    <dbReference type="NCBI Taxonomy" id="1337664"/>
    <lineage>
        <taxon>Eukaryota</taxon>
        <taxon>Fungi</taxon>
        <taxon>Dikarya</taxon>
        <taxon>Ascomycota</taxon>
        <taxon>Pezizomycotina</taxon>
        <taxon>Sordariomycetes</taxon>
        <taxon>Xylariomycetidae</taxon>
        <taxon>Amphisphaeriales</taxon>
        <taxon>Apiosporaceae</taxon>
        <taxon>Apiospora</taxon>
    </lineage>
</organism>
<gene>
    <name evidence="1" type="ORF">PG997_000175</name>
</gene>
<reference evidence="1 2" key="1">
    <citation type="submission" date="2023-01" db="EMBL/GenBank/DDBJ databases">
        <title>Analysis of 21 Apiospora genomes using comparative genomics revels a genus with tremendous synthesis potential of carbohydrate active enzymes and secondary metabolites.</title>
        <authorList>
            <person name="Sorensen T."/>
        </authorList>
    </citation>
    <scope>NUCLEOTIDE SEQUENCE [LARGE SCALE GENOMIC DNA]</scope>
    <source>
        <strain evidence="1 2">CBS 114990</strain>
    </source>
</reference>
<evidence type="ECO:0008006" key="3">
    <source>
        <dbReference type="Google" id="ProtNLM"/>
    </source>
</evidence>
<evidence type="ECO:0000313" key="1">
    <source>
        <dbReference type="EMBL" id="KAK8093490.1"/>
    </source>
</evidence>
<dbReference type="GeneID" id="92037550"/>
<accession>A0ABR1X9Z0</accession>
<dbReference type="Proteomes" id="UP001433268">
    <property type="component" value="Unassembled WGS sequence"/>
</dbReference>
<name>A0ABR1X9Z0_9PEZI</name>
<keyword evidence="2" id="KW-1185">Reference proteome</keyword>
<protein>
    <recommendedName>
        <fullName evidence="3">Nuclear pore protein</fullName>
    </recommendedName>
</protein>
<proteinExistence type="predicted"/>
<evidence type="ECO:0000313" key="2">
    <source>
        <dbReference type="Proteomes" id="UP001433268"/>
    </source>
</evidence>
<dbReference type="RefSeq" id="XP_066674263.1">
    <property type="nucleotide sequence ID" value="XM_066804490.1"/>
</dbReference>
<dbReference type="EMBL" id="JAQQWN010000002">
    <property type="protein sequence ID" value="KAK8093490.1"/>
    <property type="molecule type" value="Genomic_DNA"/>
</dbReference>